<reference evidence="5" key="1">
    <citation type="submission" date="2018-05" db="EMBL/GenBank/DDBJ databases">
        <authorList>
            <person name="Du Z."/>
            <person name="Wang X."/>
        </authorList>
    </citation>
    <scope>NUCLEOTIDE SEQUENCE [LARGE SCALE GENOMIC DNA]</scope>
    <source>
        <strain evidence="5">WDS4C29</strain>
    </source>
</reference>
<evidence type="ECO:0000256" key="1">
    <source>
        <dbReference type="SAM" id="Phobius"/>
    </source>
</evidence>
<proteinExistence type="predicted"/>
<sequence length="928" mass="99232">MWSLDPIAFGAPWLLLGLIALPILWLLLRAVPPAPLRRRFPGVTLLLGLSDDESQTDRTPWWLLLLRMLAVAAVITGFAGPVLNPQDDQPGSGPLLVLVDGTWADARDWPRRLDRIEAALDNAASDGRPAALVQLTDLPAEGPVFQDAQAVAQGVAGLVPRPHDPDPAAIAAWAATLSGDFDTFWLSDGVSRDSRAVLLAALENRGSVRIFESPRPVFALKPPRYEDGAISIEALRAQTGPDTEIRVDAIGLDPAGVERRLASEGVIFEPDAKAATLDLSLPPELRNRITRFEVQGLSSAGAVALTDDALKRREVALLSGGNDREGLELLDPLHYLRQALTPSADLVDGTLSDVLLANPDVIILADVATLSELESQDLQTWVEAGGLLVRFAGPRLAASDVSRDAEDPLMPVRLRVGGRSIGGAMSWGEPKALAPFDADSPFFGLAIPDDVAVNAQVIAQPDPTLADRVIAGLADGTPLVTRKDTGQGRIVLFHVTANAEWSTLPLSGLFVQMLERLAVSTRPAMPDMEAMEGTSWMPEDVLDAFGVLQDAGALPGVDGARLAQMTPAADMPPGLYAGEDRRIAVNVLNADSTLSATAWPARIPVEGLDVVRETPLKGWLLGAALVLLMLDILAALALSGRLRGPRAGVTAAIVVLAMAGLPTPPQAQEAESPAPVPEEFAVAATSNVVLAYVQTGNPRVDEMSEAGLYGLSNILFQRTSIEPAMPMGIDPETDELAFFPFLYWPVTADQDLPSREAYAKLNRYLRSGGMILFDTRDADLARFGSSSPEGQRLQAIARGLDIPPLEPIPQDHVLTRTFYLLQDFPGRHASRDVWVEAAPADAQAAEGMPFRDLNDGVTPVVIGGNDWAAAWATDETGNPLVPIGRGMAGERQREIAMRFGVNLIMHVLTGNYKSDQVHVPALLDRLGQ</sequence>
<dbReference type="RefSeq" id="WP_109385897.1">
    <property type="nucleotide sequence ID" value="NZ_QETF01000001.1"/>
</dbReference>
<dbReference type="CDD" id="cd03143">
    <property type="entry name" value="A4_beta-galactosidase_middle_domain"/>
    <property type="match status" value="1"/>
</dbReference>
<dbReference type="Gene3D" id="3.40.50.880">
    <property type="match status" value="1"/>
</dbReference>
<evidence type="ECO:0000259" key="3">
    <source>
        <dbReference type="Pfam" id="PF13709"/>
    </source>
</evidence>
<keyword evidence="5" id="KW-1185">Reference proteome</keyword>
<dbReference type="EMBL" id="QETF01000001">
    <property type="protein sequence ID" value="PWG18644.1"/>
    <property type="molecule type" value="Genomic_DNA"/>
</dbReference>
<protein>
    <submittedName>
        <fullName evidence="4">LytTR family transcriptional regulator</fullName>
    </submittedName>
</protein>
<evidence type="ECO:0000259" key="2">
    <source>
        <dbReference type="Pfam" id="PF07584"/>
    </source>
</evidence>
<keyword evidence="1" id="KW-0472">Membrane</keyword>
<dbReference type="InterPro" id="IPR011933">
    <property type="entry name" value="Double_TM_dom"/>
</dbReference>
<dbReference type="Proteomes" id="UP000245293">
    <property type="component" value="Unassembled WGS sequence"/>
</dbReference>
<keyword evidence="1" id="KW-0812">Transmembrane</keyword>
<feature type="domain" description="DUF4159" evidence="3">
    <location>
        <begin position="690"/>
        <end position="908"/>
    </location>
</feature>
<dbReference type="AlphaFoldDB" id="A0A2V1PAF8"/>
<dbReference type="Gene3D" id="3.40.50.12140">
    <property type="entry name" value="Domain of unknown function DUF4159"/>
    <property type="match status" value="1"/>
</dbReference>
<dbReference type="InterPro" id="IPR024163">
    <property type="entry name" value="Aerotolerance_reg_N"/>
</dbReference>
<accession>A0A2V1PAF8</accession>
<dbReference type="SUPFAM" id="SSF52317">
    <property type="entry name" value="Class I glutamine amidotransferase-like"/>
    <property type="match status" value="1"/>
</dbReference>
<feature type="domain" description="Aerotolerance regulator N-terminal" evidence="2">
    <location>
        <begin position="7"/>
        <end position="81"/>
    </location>
</feature>
<dbReference type="PANTHER" id="PTHR37464">
    <property type="entry name" value="BLL2463 PROTEIN"/>
    <property type="match status" value="1"/>
</dbReference>
<dbReference type="NCBIfam" id="TIGR02226">
    <property type="entry name" value="two_anch"/>
    <property type="match status" value="1"/>
</dbReference>
<organism evidence="4 5">
    <name type="scientific">Salibaculum griseiflavum</name>
    <dbReference type="NCBI Taxonomy" id="1914409"/>
    <lineage>
        <taxon>Bacteria</taxon>
        <taxon>Pseudomonadati</taxon>
        <taxon>Pseudomonadota</taxon>
        <taxon>Alphaproteobacteria</taxon>
        <taxon>Rhodobacterales</taxon>
        <taxon>Roseobacteraceae</taxon>
        <taxon>Salibaculum</taxon>
    </lineage>
</organism>
<evidence type="ECO:0000313" key="5">
    <source>
        <dbReference type="Proteomes" id="UP000245293"/>
    </source>
</evidence>
<comment type="caution">
    <text evidence="4">The sequence shown here is derived from an EMBL/GenBank/DDBJ whole genome shotgun (WGS) entry which is preliminary data.</text>
</comment>
<evidence type="ECO:0000313" key="4">
    <source>
        <dbReference type="EMBL" id="PWG18644.1"/>
    </source>
</evidence>
<dbReference type="InterPro" id="IPR029062">
    <property type="entry name" value="Class_I_gatase-like"/>
</dbReference>
<feature type="transmembrane region" description="Helical" evidence="1">
    <location>
        <begin position="6"/>
        <end position="28"/>
    </location>
</feature>
<name>A0A2V1PAF8_9RHOB</name>
<gene>
    <name evidence="4" type="ORF">DFK10_01630</name>
</gene>
<dbReference type="InterPro" id="IPR025297">
    <property type="entry name" value="DUF4159"/>
</dbReference>
<keyword evidence="1" id="KW-1133">Transmembrane helix</keyword>
<feature type="transmembrane region" description="Helical" evidence="1">
    <location>
        <begin position="61"/>
        <end position="83"/>
    </location>
</feature>
<dbReference type="Pfam" id="PF13709">
    <property type="entry name" value="DUF4159"/>
    <property type="match status" value="1"/>
</dbReference>
<dbReference type="OrthoDB" id="9773014at2"/>
<dbReference type="Pfam" id="PF07584">
    <property type="entry name" value="BatA"/>
    <property type="match status" value="1"/>
</dbReference>
<dbReference type="PANTHER" id="PTHR37464:SF1">
    <property type="entry name" value="BLL2463 PROTEIN"/>
    <property type="match status" value="1"/>
</dbReference>